<dbReference type="EMBL" id="CM016762">
    <property type="protein sequence ID" value="TMS40145.1"/>
    <property type="molecule type" value="Genomic_DNA"/>
</dbReference>
<keyword evidence="2" id="KW-1185">Reference proteome</keyword>
<proteinExistence type="predicted"/>
<reference evidence="1 2" key="1">
    <citation type="journal article" date="2015" name="Genome Biol.">
        <title>Comparative genomics of Steinernema reveals deeply conserved gene regulatory networks.</title>
        <authorList>
            <person name="Dillman A.R."/>
            <person name="Macchietto M."/>
            <person name="Porter C.F."/>
            <person name="Rogers A."/>
            <person name="Williams B."/>
            <person name="Antoshechkin I."/>
            <person name="Lee M.M."/>
            <person name="Goodwin Z."/>
            <person name="Lu X."/>
            <person name="Lewis E.E."/>
            <person name="Goodrich-Blair H."/>
            <person name="Stock S.P."/>
            <person name="Adams B.J."/>
            <person name="Sternberg P.W."/>
            <person name="Mortazavi A."/>
        </authorList>
    </citation>
    <scope>NUCLEOTIDE SEQUENCE [LARGE SCALE GENOMIC DNA]</scope>
    <source>
        <strain evidence="1 2">ALL</strain>
    </source>
</reference>
<evidence type="ECO:0000313" key="2">
    <source>
        <dbReference type="Proteomes" id="UP000298663"/>
    </source>
</evidence>
<reference evidence="1 2" key="2">
    <citation type="journal article" date="2019" name="G3 (Bethesda)">
        <title>Hybrid Assembly of the Genome of the Entomopathogenic Nematode Steinernema carpocapsae Identifies the X-Chromosome.</title>
        <authorList>
            <person name="Serra L."/>
            <person name="Macchietto M."/>
            <person name="Macias-Munoz A."/>
            <person name="McGill C.J."/>
            <person name="Rodriguez I.M."/>
            <person name="Rodriguez B."/>
            <person name="Murad R."/>
            <person name="Mortazavi A."/>
        </authorList>
    </citation>
    <scope>NUCLEOTIDE SEQUENCE [LARGE SCALE GENOMIC DNA]</scope>
    <source>
        <strain evidence="1 2">ALL</strain>
    </source>
</reference>
<accession>A0A4U8V4R7</accession>
<gene>
    <name evidence="1" type="ORF">L596_006564</name>
</gene>
<dbReference type="AlphaFoldDB" id="A0A4U8V4R7"/>
<evidence type="ECO:0000313" key="1">
    <source>
        <dbReference type="EMBL" id="TMS40145.1"/>
    </source>
</evidence>
<sequence length="97" mass="10821">MLNGLPNAQLTEFELETLQDGHAIYPVHDNWSAPTGRRQLVSANWSETTGRRQLVGANWSETTGQRQLVGDNWSAPASLAPRTTTFKIAYPKPKMLQ</sequence>
<organism evidence="1 2">
    <name type="scientific">Steinernema carpocapsae</name>
    <name type="common">Entomopathogenic nematode</name>
    <dbReference type="NCBI Taxonomy" id="34508"/>
    <lineage>
        <taxon>Eukaryota</taxon>
        <taxon>Metazoa</taxon>
        <taxon>Ecdysozoa</taxon>
        <taxon>Nematoda</taxon>
        <taxon>Chromadorea</taxon>
        <taxon>Rhabditida</taxon>
        <taxon>Tylenchina</taxon>
        <taxon>Panagrolaimomorpha</taxon>
        <taxon>Strongyloidoidea</taxon>
        <taxon>Steinernematidae</taxon>
        <taxon>Steinernema</taxon>
    </lineage>
</organism>
<protein>
    <submittedName>
        <fullName evidence="1">Uncharacterized protein</fullName>
    </submittedName>
</protein>
<dbReference type="Proteomes" id="UP000298663">
    <property type="component" value="Chromosome X"/>
</dbReference>
<name>A0A4U8V4R7_STECR</name>